<feature type="domain" description="RING-type" evidence="7">
    <location>
        <begin position="18"/>
        <end position="60"/>
    </location>
</feature>
<evidence type="ECO:0000256" key="2">
    <source>
        <dbReference type="ARBA" id="ARBA00022737"/>
    </source>
</evidence>
<evidence type="ECO:0000256" key="5">
    <source>
        <dbReference type="PROSITE-ProRule" id="PRU00175"/>
    </source>
</evidence>
<keyword evidence="2" id="KW-0677">Repeat</keyword>
<dbReference type="GO" id="GO:0000209">
    <property type="term" value="P:protein polyubiquitination"/>
    <property type="evidence" value="ECO:0007669"/>
    <property type="project" value="TreeGrafter"/>
</dbReference>
<gene>
    <name evidence="8" type="ORF">HOLleu_15883</name>
</gene>
<dbReference type="InterPro" id="IPR013083">
    <property type="entry name" value="Znf_RING/FYVE/PHD"/>
</dbReference>
<name>A0A9Q1C4X5_HOLLE</name>
<accession>A0A9Q1C4X5</accession>
<dbReference type="SMART" id="SM00184">
    <property type="entry name" value="RING"/>
    <property type="match status" value="1"/>
</dbReference>
<keyword evidence="1" id="KW-0479">Metal-binding</keyword>
<proteinExistence type="predicted"/>
<dbReference type="Gene3D" id="3.30.40.10">
    <property type="entry name" value="Zinc/RING finger domain, C3HC4 (zinc finger)"/>
    <property type="match status" value="1"/>
</dbReference>
<feature type="repeat" description="NHL" evidence="6">
    <location>
        <begin position="302"/>
        <end position="339"/>
    </location>
</feature>
<dbReference type="SUPFAM" id="SSF81296">
    <property type="entry name" value="E set domains"/>
    <property type="match status" value="1"/>
</dbReference>
<dbReference type="PANTHER" id="PTHR24104:SF25">
    <property type="entry name" value="PROTEIN LIN-41"/>
    <property type="match status" value="1"/>
</dbReference>
<dbReference type="EMBL" id="JAIZAY010000007">
    <property type="protein sequence ID" value="KAJ8038452.1"/>
    <property type="molecule type" value="Genomic_DNA"/>
</dbReference>
<dbReference type="PROSITE" id="PS00518">
    <property type="entry name" value="ZF_RING_1"/>
    <property type="match status" value="1"/>
</dbReference>
<dbReference type="OrthoDB" id="6105938at2759"/>
<evidence type="ECO:0000256" key="4">
    <source>
        <dbReference type="ARBA" id="ARBA00022833"/>
    </source>
</evidence>
<evidence type="ECO:0000259" key="7">
    <source>
        <dbReference type="PROSITE" id="PS50089"/>
    </source>
</evidence>
<evidence type="ECO:0000313" key="9">
    <source>
        <dbReference type="Proteomes" id="UP001152320"/>
    </source>
</evidence>
<keyword evidence="3 5" id="KW-0863">Zinc-finger</keyword>
<comment type="caution">
    <text evidence="8">The sequence shown here is derived from an EMBL/GenBank/DDBJ whole genome shotgun (WGS) entry which is preliminary data.</text>
</comment>
<dbReference type="Gene3D" id="2.120.10.30">
    <property type="entry name" value="TolB, C-terminal domain"/>
    <property type="match status" value="1"/>
</dbReference>
<dbReference type="Pfam" id="PF13445">
    <property type="entry name" value="zf-RING_UBOX"/>
    <property type="match status" value="1"/>
</dbReference>
<evidence type="ECO:0000256" key="3">
    <source>
        <dbReference type="ARBA" id="ARBA00022771"/>
    </source>
</evidence>
<dbReference type="InterPro" id="IPR017907">
    <property type="entry name" value="Znf_RING_CS"/>
</dbReference>
<evidence type="ECO:0000313" key="8">
    <source>
        <dbReference type="EMBL" id="KAJ8038452.1"/>
    </source>
</evidence>
<dbReference type="InterPro" id="IPR011042">
    <property type="entry name" value="6-blade_b-propeller_TolB-like"/>
</dbReference>
<dbReference type="InterPro" id="IPR050952">
    <property type="entry name" value="TRIM-NHL_E3_ligases"/>
</dbReference>
<dbReference type="SUPFAM" id="SSF101898">
    <property type="entry name" value="NHL repeat"/>
    <property type="match status" value="1"/>
</dbReference>
<dbReference type="PANTHER" id="PTHR24104">
    <property type="entry name" value="E3 UBIQUITIN-PROTEIN LIGASE NHLRC1-RELATED"/>
    <property type="match status" value="1"/>
</dbReference>
<dbReference type="AlphaFoldDB" id="A0A9Q1C4X5"/>
<dbReference type="InterPro" id="IPR027370">
    <property type="entry name" value="Znf-RING_euk"/>
</dbReference>
<sequence length="504" mass="56229">MEDKRASSIENLQMNVWCSICHEPWTRPKTLPCDHIFCEECLEAVLRRTDGNSLPCPVCRTSYEVPSQGLHEAWTTSRTLENLADGFRSMEFSSPGSQLSTNSASPEHSYITNPPPKKIPIGQLIRIVVQLCNQDGQLIPAQSGRYDITGYVDLKPRPFGFERKELKATVSTQGNPYIEFQVHSCGFHEFTVQLENRSIKGSPLGISVVPRDILGCEVKGPLLGPRDVIPYEGNFLVSDGIAKAVFLVDQTGQKLQSLNIPKKMAEMFCPMAIATFQQKVFVADMKNRCIHVYENLNDFPKQFGEEQLQKPTGVTVSPDNGNIFIVDNERKLVVVFNQDYKYLKTINYRASSTEDQLFNPQMAVINKNGDKLYIADHGDRGKENFIKIINVFEDKLERKISVRVGKIQARPCGMDIDSNGNMYVTCTFPEFGKRHGEGKPVKLNFTGGINMYNSLGQFLCHFGAQLKRPNGLTVLPPASNSASIVYVADSPGNSQNGSLKGFIV</sequence>
<evidence type="ECO:0000256" key="1">
    <source>
        <dbReference type="ARBA" id="ARBA00022723"/>
    </source>
</evidence>
<dbReference type="InterPro" id="IPR001258">
    <property type="entry name" value="NHL_repeat"/>
</dbReference>
<protein>
    <submittedName>
        <fullName evidence="8">Tripartite motif-containing protein 2</fullName>
    </submittedName>
</protein>
<dbReference type="GO" id="GO:0008270">
    <property type="term" value="F:zinc ion binding"/>
    <property type="evidence" value="ECO:0007669"/>
    <property type="project" value="UniProtKB-KW"/>
</dbReference>
<keyword evidence="4" id="KW-0862">Zinc</keyword>
<dbReference type="PROSITE" id="PS50089">
    <property type="entry name" value="ZF_RING_2"/>
    <property type="match status" value="1"/>
</dbReference>
<dbReference type="Pfam" id="PF01436">
    <property type="entry name" value="NHL"/>
    <property type="match status" value="1"/>
</dbReference>
<dbReference type="PROSITE" id="PS51125">
    <property type="entry name" value="NHL"/>
    <property type="match status" value="1"/>
</dbReference>
<organism evidence="8 9">
    <name type="scientific">Holothuria leucospilota</name>
    <name type="common">Black long sea cucumber</name>
    <name type="synonym">Mertensiothuria leucospilota</name>
    <dbReference type="NCBI Taxonomy" id="206669"/>
    <lineage>
        <taxon>Eukaryota</taxon>
        <taxon>Metazoa</taxon>
        <taxon>Echinodermata</taxon>
        <taxon>Eleutherozoa</taxon>
        <taxon>Echinozoa</taxon>
        <taxon>Holothuroidea</taxon>
        <taxon>Aspidochirotacea</taxon>
        <taxon>Aspidochirotida</taxon>
        <taxon>Holothuriidae</taxon>
        <taxon>Holothuria</taxon>
    </lineage>
</organism>
<reference evidence="8" key="1">
    <citation type="submission" date="2021-10" db="EMBL/GenBank/DDBJ databases">
        <title>Tropical sea cucumber genome reveals ecological adaptation and Cuvierian tubules defense mechanism.</title>
        <authorList>
            <person name="Chen T."/>
        </authorList>
    </citation>
    <scope>NUCLEOTIDE SEQUENCE</scope>
    <source>
        <strain evidence="8">Nanhai2018</strain>
        <tissue evidence="8">Muscle</tissue>
    </source>
</reference>
<dbReference type="CDD" id="cd05819">
    <property type="entry name" value="NHL"/>
    <property type="match status" value="1"/>
</dbReference>
<dbReference type="InterPro" id="IPR001841">
    <property type="entry name" value="Znf_RING"/>
</dbReference>
<dbReference type="Proteomes" id="UP001152320">
    <property type="component" value="Chromosome 7"/>
</dbReference>
<dbReference type="GO" id="GO:0043161">
    <property type="term" value="P:proteasome-mediated ubiquitin-dependent protein catabolic process"/>
    <property type="evidence" value="ECO:0007669"/>
    <property type="project" value="TreeGrafter"/>
</dbReference>
<keyword evidence="9" id="KW-1185">Reference proteome</keyword>
<dbReference type="InterPro" id="IPR014756">
    <property type="entry name" value="Ig_E-set"/>
</dbReference>
<dbReference type="GO" id="GO:0061630">
    <property type="term" value="F:ubiquitin protein ligase activity"/>
    <property type="evidence" value="ECO:0007669"/>
    <property type="project" value="TreeGrafter"/>
</dbReference>
<dbReference type="SUPFAM" id="SSF57850">
    <property type="entry name" value="RING/U-box"/>
    <property type="match status" value="1"/>
</dbReference>
<evidence type="ECO:0000256" key="6">
    <source>
        <dbReference type="PROSITE-ProRule" id="PRU00504"/>
    </source>
</evidence>